<dbReference type="Proteomes" id="UP000886523">
    <property type="component" value="Unassembled WGS sequence"/>
</dbReference>
<dbReference type="EMBL" id="MU128921">
    <property type="protein sequence ID" value="KAF9518897.1"/>
    <property type="molecule type" value="Genomic_DNA"/>
</dbReference>
<name>A0A9P6B7M1_9AGAM</name>
<sequence>MYTWRLRARMLTLIGDTQSAFECALTGIGDIRASGKIPLVWFELFWHPAPIRDNALVVEGDKATLEKRAWAITARHETQVPVSERFPRYVDPAIMPDLSQGSFRPQQEYIEQQEATGTALNPFSSKH</sequence>
<dbReference type="AlphaFoldDB" id="A0A9P6B7M1"/>
<reference evidence="1" key="1">
    <citation type="journal article" date="2020" name="Nat. Commun.">
        <title>Large-scale genome sequencing of mycorrhizal fungi provides insights into the early evolution of symbiotic traits.</title>
        <authorList>
            <person name="Miyauchi S."/>
            <person name="Kiss E."/>
            <person name="Kuo A."/>
            <person name="Drula E."/>
            <person name="Kohler A."/>
            <person name="Sanchez-Garcia M."/>
            <person name="Morin E."/>
            <person name="Andreopoulos B."/>
            <person name="Barry K.W."/>
            <person name="Bonito G."/>
            <person name="Buee M."/>
            <person name="Carver A."/>
            <person name="Chen C."/>
            <person name="Cichocki N."/>
            <person name="Clum A."/>
            <person name="Culley D."/>
            <person name="Crous P.W."/>
            <person name="Fauchery L."/>
            <person name="Girlanda M."/>
            <person name="Hayes R.D."/>
            <person name="Keri Z."/>
            <person name="LaButti K."/>
            <person name="Lipzen A."/>
            <person name="Lombard V."/>
            <person name="Magnuson J."/>
            <person name="Maillard F."/>
            <person name="Murat C."/>
            <person name="Nolan M."/>
            <person name="Ohm R.A."/>
            <person name="Pangilinan J."/>
            <person name="Pereira M.F."/>
            <person name="Perotto S."/>
            <person name="Peter M."/>
            <person name="Pfister S."/>
            <person name="Riley R."/>
            <person name="Sitrit Y."/>
            <person name="Stielow J.B."/>
            <person name="Szollosi G."/>
            <person name="Zifcakova L."/>
            <person name="Stursova M."/>
            <person name="Spatafora J.W."/>
            <person name="Tedersoo L."/>
            <person name="Vaario L.M."/>
            <person name="Yamada A."/>
            <person name="Yan M."/>
            <person name="Wang P."/>
            <person name="Xu J."/>
            <person name="Bruns T."/>
            <person name="Baldrian P."/>
            <person name="Vilgalys R."/>
            <person name="Dunand C."/>
            <person name="Henrissat B."/>
            <person name="Grigoriev I.V."/>
            <person name="Hibbett D."/>
            <person name="Nagy L.G."/>
            <person name="Martin F.M."/>
        </authorList>
    </citation>
    <scope>NUCLEOTIDE SEQUENCE</scope>
    <source>
        <strain evidence="1">UP504</strain>
    </source>
</reference>
<organism evidence="1 2">
    <name type="scientific">Hydnum rufescens UP504</name>
    <dbReference type="NCBI Taxonomy" id="1448309"/>
    <lineage>
        <taxon>Eukaryota</taxon>
        <taxon>Fungi</taxon>
        <taxon>Dikarya</taxon>
        <taxon>Basidiomycota</taxon>
        <taxon>Agaricomycotina</taxon>
        <taxon>Agaricomycetes</taxon>
        <taxon>Cantharellales</taxon>
        <taxon>Hydnaceae</taxon>
        <taxon>Hydnum</taxon>
    </lineage>
</organism>
<dbReference type="OrthoDB" id="3149711at2759"/>
<gene>
    <name evidence="1" type="ORF">BS47DRAFT_1337781</name>
</gene>
<accession>A0A9P6B7M1</accession>
<proteinExistence type="predicted"/>
<protein>
    <submittedName>
        <fullName evidence="1">Uncharacterized protein</fullName>
    </submittedName>
</protein>
<evidence type="ECO:0000313" key="2">
    <source>
        <dbReference type="Proteomes" id="UP000886523"/>
    </source>
</evidence>
<evidence type="ECO:0000313" key="1">
    <source>
        <dbReference type="EMBL" id="KAF9518897.1"/>
    </source>
</evidence>
<keyword evidence="2" id="KW-1185">Reference proteome</keyword>
<comment type="caution">
    <text evidence="1">The sequence shown here is derived from an EMBL/GenBank/DDBJ whole genome shotgun (WGS) entry which is preliminary data.</text>
</comment>